<keyword evidence="4" id="KW-1185">Reference proteome</keyword>
<protein>
    <submittedName>
        <fullName evidence="3">Uncharacterized protein</fullName>
    </submittedName>
</protein>
<feature type="transmembrane region" description="Helical" evidence="2">
    <location>
        <begin position="37"/>
        <end position="59"/>
    </location>
</feature>
<comment type="caution">
    <text evidence="3">The sequence shown here is derived from an EMBL/GenBank/DDBJ whole genome shotgun (WGS) entry which is preliminary data.</text>
</comment>
<gene>
    <name evidence="3" type="ORF">AB1Y20_008476</name>
</gene>
<name>A0AB34IRK5_PRYPA</name>
<evidence type="ECO:0000313" key="3">
    <source>
        <dbReference type="EMBL" id="KAL1504697.1"/>
    </source>
</evidence>
<dbReference type="Proteomes" id="UP001515480">
    <property type="component" value="Unassembled WGS sequence"/>
</dbReference>
<sequence length="233" mass="23839">MAAVQPPPVPPMPPVAAVCTWVGDPHMPVAIPASHPLALGTAFLGWVAVVGAGPGAALVSLNTSQMLMAFGARLVCSKRPADLPAADKVTPLTLGLTGAAWTRILNEYLGSGLLAVAMSSRSELISRLSSIPLVNPQNLHITAADWQLGEDFSSAPGVPGTAATPAVPPTPAVGRRGQRGYRPPLPGAPATLAIQATGDARAVEDGHCLLGKSKRCAGQSIKLFAPRDFLCLA</sequence>
<keyword evidence="2" id="KW-0472">Membrane</keyword>
<feature type="region of interest" description="Disordered" evidence="1">
    <location>
        <begin position="157"/>
        <end position="177"/>
    </location>
</feature>
<evidence type="ECO:0000313" key="4">
    <source>
        <dbReference type="Proteomes" id="UP001515480"/>
    </source>
</evidence>
<keyword evidence="2" id="KW-1133">Transmembrane helix</keyword>
<reference evidence="3 4" key="1">
    <citation type="journal article" date="2024" name="Science">
        <title>Giant polyketide synthase enzymes in the biosynthesis of giant marine polyether toxins.</title>
        <authorList>
            <person name="Fallon T.R."/>
            <person name="Shende V.V."/>
            <person name="Wierzbicki I.H."/>
            <person name="Pendleton A.L."/>
            <person name="Watervoot N.F."/>
            <person name="Auber R.P."/>
            <person name="Gonzalez D.J."/>
            <person name="Wisecaver J.H."/>
            <person name="Moore B.S."/>
        </authorList>
    </citation>
    <scope>NUCLEOTIDE SEQUENCE [LARGE SCALE GENOMIC DNA]</scope>
    <source>
        <strain evidence="3 4">12B1</strain>
    </source>
</reference>
<dbReference type="EMBL" id="JBGBPQ010000019">
    <property type="protein sequence ID" value="KAL1504697.1"/>
    <property type="molecule type" value="Genomic_DNA"/>
</dbReference>
<evidence type="ECO:0000256" key="2">
    <source>
        <dbReference type="SAM" id="Phobius"/>
    </source>
</evidence>
<proteinExistence type="predicted"/>
<keyword evidence="2" id="KW-0812">Transmembrane</keyword>
<organism evidence="3 4">
    <name type="scientific">Prymnesium parvum</name>
    <name type="common">Toxic golden alga</name>
    <dbReference type="NCBI Taxonomy" id="97485"/>
    <lineage>
        <taxon>Eukaryota</taxon>
        <taxon>Haptista</taxon>
        <taxon>Haptophyta</taxon>
        <taxon>Prymnesiophyceae</taxon>
        <taxon>Prymnesiales</taxon>
        <taxon>Prymnesiaceae</taxon>
        <taxon>Prymnesium</taxon>
    </lineage>
</organism>
<accession>A0AB34IRK5</accession>
<dbReference type="AlphaFoldDB" id="A0AB34IRK5"/>
<evidence type="ECO:0000256" key="1">
    <source>
        <dbReference type="SAM" id="MobiDB-lite"/>
    </source>
</evidence>